<proteinExistence type="inferred from homology"/>
<evidence type="ECO:0000256" key="2">
    <source>
        <dbReference type="ARBA" id="ARBA00022448"/>
    </source>
</evidence>
<evidence type="ECO:0000256" key="1">
    <source>
        <dbReference type="ARBA" id="ARBA00009023"/>
    </source>
</evidence>
<dbReference type="GO" id="GO:0055085">
    <property type="term" value="P:transmembrane transport"/>
    <property type="evidence" value="ECO:0007669"/>
    <property type="project" value="InterPro"/>
</dbReference>
<dbReference type="InterPro" id="IPR038404">
    <property type="entry name" value="TRAP_DctP_sf"/>
</dbReference>
<evidence type="ECO:0000256" key="3">
    <source>
        <dbReference type="ARBA" id="ARBA00022729"/>
    </source>
</evidence>
<dbReference type="AlphaFoldDB" id="A0A160TS05"/>
<dbReference type="PANTHER" id="PTHR33376">
    <property type="match status" value="1"/>
</dbReference>
<dbReference type="Gene3D" id="3.40.190.170">
    <property type="entry name" value="Bacterial extracellular solute-binding protein, family 7"/>
    <property type="match status" value="1"/>
</dbReference>
<accession>A0A160TS05</accession>
<dbReference type="Pfam" id="PF03480">
    <property type="entry name" value="DctP"/>
    <property type="match status" value="1"/>
</dbReference>
<protein>
    <submittedName>
        <fullName evidence="4">C4-dicarboxylate-binding protein</fullName>
    </submittedName>
</protein>
<dbReference type="PANTHER" id="PTHR33376:SF7">
    <property type="entry name" value="C4-DICARBOXYLATE-BINDING PROTEIN DCTB"/>
    <property type="match status" value="1"/>
</dbReference>
<sequence>MLRFRTLTTAVIGAVIFIASAGVTSAVEPIKLRWASDHSGPPHPAAIAEVYFAEQLEKKIPGSKVLIFWAKSLYTIPQGVKALTQGNLEMITGQFGKTSSIEPLANVLLGAGKLTTVGAIDGVDSTETFQYLVDHFNKSHDITIFGAGHLSMYMGAGAVKARLIGPADFAGKKIRSMGPAENALLSALGANPQAMAFGDVPPALQTGVIDALLTSLGGFNATKEQAPYFTVAGLNGIVGDYYWFGGSNRWWNKLSQAQRDVFTDIMKNDFMPFQRAINYCNDKRTLDKFVTKDKNAPGIYVLSQAEAAVIKKAEKGATNAWIKTKVNDTGDNLVDQFTAEAEALVQANPAGSHALEKTDCSKYEKYFARYGKGTELFKAKQRK</sequence>
<dbReference type="NCBIfam" id="NF037995">
    <property type="entry name" value="TRAP_S1"/>
    <property type="match status" value="1"/>
</dbReference>
<keyword evidence="2" id="KW-0813">Transport</keyword>
<evidence type="ECO:0000313" key="4">
    <source>
        <dbReference type="EMBL" id="CUS50829.1"/>
    </source>
</evidence>
<organism evidence="4">
    <name type="scientific">hydrothermal vent metagenome</name>
    <dbReference type="NCBI Taxonomy" id="652676"/>
    <lineage>
        <taxon>unclassified sequences</taxon>
        <taxon>metagenomes</taxon>
        <taxon>ecological metagenomes</taxon>
    </lineage>
</organism>
<dbReference type="InterPro" id="IPR018389">
    <property type="entry name" value="DctP_fam"/>
</dbReference>
<name>A0A160TS05_9ZZZZ</name>
<gene>
    <name evidence="4" type="ORF">MGWOODY_XGa533</name>
</gene>
<reference evidence="4" key="1">
    <citation type="submission" date="2015-10" db="EMBL/GenBank/DDBJ databases">
        <authorList>
            <person name="Gilbert D.G."/>
        </authorList>
    </citation>
    <scope>NUCLEOTIDE SEQUENCE</scope>
</reference>
<keyword evidence="3" id="KW-0732">Signal</keyword>
<dbReference type="EMBL" id="CZRL01000041">
    <property type="protein sequence ID" value="CUS50829.1"/>
    <property type="molecule type" value="Genomic_DNA"/>
</dbReference>
<comment type="similarity">
    <text evidence="1">Belongs to the bacterial solute-binding protein 7 family.</text>
</comment>